<dbReference type="Proteomes" id="UP000239352">
    <property type="component" value="Unassembled WGS sequence"/>
</dbReference>
<protein>
    <submittedName>
        <fullName evidence="1">TetR/AcrR family transcriptional regulator</fullName>
    </submittedName>
</protein>
<reference evidence="1 2" key="1">
    <citation type="submission" date="2018-03" db="EMBL/GenBank/DDBJ databases">
        <title>Actinopolyspora mortivallis from Sahara, screening for active biomolecules.</title>
        <authorList>
            <person name="Selama O."/>
            <person name="Wellington E.M.H."/>
            <person name="Hacene H."/>
        </authorList>
    </citation>
    <scope>NUCLEOTIDE SEQUENCE [LARGE SCALE GENOMIC DNA]</scope>
    <source>
        <strain evidence="1 2">M5A</strain>
    </source>
</reference>
<dbReference type="AlphaFoldDB" id="A0A2T0GR93"/>
<proteinExistence type="predicted"/>
<feature type="non-terminal residue" evidence="1">
    <location>
        <position position="1"/>
    </location>
</feature>
<sequence length="29" mass="3327">GVSARMEEAWRVTLRGVASPEWLSTRRPK</sequence>
<gene>
    <name evidence="1" type="ORF">CEP50_19720</name>
</gene>
<comment type="caution">
    <text evidence="1">The sequence shown here is derived from an EMBL/GenBank/DDBJ whole genome shotgun (WGS) entry which is preliminary data.</text>
</comment>
<evidence type="ECO:0000313" key="2">
    <source>
        <dbReference type="Proteomes" id="UP000239352"/>
    </source>
</evidence>
<name>A0A2T0GR93_ACTMO</name>
<keyword evidence="2" id="KW-1185">Reference proteome</keyword>
<dbReference type="InParanoid" id="A0A2T0GR93"/>
<organism evidence="1 2">
    <name type="scientific">Actinopolyspora mortivallis</name>
    <dbReference type="NCBI Taxonomy" id="33906"/>
    <lineage>
        <taxon>Bacteria</taxon>
        <taxon>Bacillati</taxon>
        <taxon>Actinomycetota</taxon>
        <taxon>Actinomycetes</taxon>
        <taxon>Actinopolysporales</taxon>
        <taxon>Actinopolysporaceae</taxon>
        <taxon>Actinopolyspora</taxon>
    </lineage>
</organism>
<dbReference type="EMBL" id="PVSR01000082">
    <property type="protein sequence ID" value="PRW61628.1"/>
    <property type="molecule type" value="Genomic_DNA"/>
</dbReference>
<evidence type="ECO:0000313" key="1">
    <source>
        <dbReference type="EMBL" id="PRW61628.1"/>
    </source>
</evidence>
<accession>A0A2T0GR93</accession>